<sequence length="142" mass="16640">MMSKKKFILLSILKTWFISTVVSIALLILYMYVTKGTEVRERPRNCDMSGLAFGLAIFWILFLSILSFSSLFSLLKSFQSTIKKSICWFLLPVFSLIYYFFLFAGVEVNSSVILLLCIINLPWFVLWIYYSYRFNTLYSPLL</sequence>
<protein>
    <submittedName>
        <fullName evidence="2">Uncharacterized protein</fullName>
    </submittedName>
</protein>
<dbReference type="Proteomes" id="UP000186744">
    <property type="component" value="Unassembled WGS sequence"/>
</dbReference>
<feature type="transmembrane region" description="Helical" evidence="1">
    <location>
        <begin position="7"/>
        <end position="32"/>
    </location>
</feature>
<dbReference type="RefSeq" id="WP_139329286.1">
    <property type="nucleotide sequence ID" value="NZ_FTOL01000005.1"/>
</dbReference>
<dbReference type="EMBL" id="FTOL01000005">
    <property type="protein sequence ID" value="SIT07634.1"/>
    <property type="molecule type" value="Genomic_DNA"/>
</dbReference>
<name>A0A1N7PAL6_9FLAO</name>
<evidence type="ECO:0000313" key="2">
    <source>
        <dbReference type="EMBL" id="SIT07634.1"/>
    </source>
</evidence>
<feature type="transmembrane region" description="Helical" evidence="1">
    <location>
        <begin position="52"/>
        <end position="74"/>
    </location>
</feature>
<evidence type="ECO:0000313" key="3">
    <source>
        <dbReference type="Proteomes" id="UP000186744"/>
    </source>
</evidence>
<evidence type="ECO:0000256" key="1">
    <source>
        <dbReference type="SAM" id="Phobius"/>
    </source>
</evidence>
<organism evidence="2 3">
    <name type="scientific">Chryseobacterium ureilyticum</name>
    <dbReference type="NCBI Taxonomy" id="373668"/>
    <lineage>
        <taxon>Bacteria</taxon>
        <taxon>Pseudomonadati</taxon>
        <taxon>Bacteroidota</taxon>
        <taxon>Flavobacteriia</taxon>
        <taxon>Flavobacteriales</taxon>
        <taxon>Weeksellaceae</taxon>
        <taxon>Chryseobacterium group</taxon>
        <taxon>Chryseobacterium</taxon>
    </lineage>
</organism>
<keyword evidence="1" id="KW-1133">Transmembrane helix</keyword>
<accession>A0A1N7PAL6</accession>
<keyword evidence="3" id="KW-1185">Reference proteome</keyword>
<dbReference type="AlphaFoldDB" id="A0A1N7PAL6"/>
<keyword evidence="1" id="KW-0812">Transmembrane</keyword>
<feature type="transmembrane region" description="Helical" evidence="1">
    <location>
        <begin position="86"/>
        <end position="106"/>
    </location>
</feature>
<dbReference type="OrthoDB" id="1261882at2"/>
<gene>
    <name evidence="2" type="ORF">SAMN05421786_10512</name>
</gene>
<keyword evidence="1" id="KW-0472">Membrane</keyword>
<feature type="transmembrane region" description="Helical" evidence="1">
    <location>
        <begin position="112"/>
        <end position="132"/>
    </location>
</feature>
<dbReference type="STRING" id="373668.SAMN05421786_10512"/>
<proteinExistence type="predicted"/>
<reference evidence="3" key="1">
    <citation type="submission" date="2017-01" db="EMBL/GenBank/DDBJ databases">
        <authorList>
            <person name="Varghese N."/>
            <person name="Submissions S."/>
        </authorList>
    </citation>
    <scope>NUCLEOTIDE SEQUENCE [LARGE SCALE GENOMIC DNA]</scope>
    <source>
        <strain evidence="3">DSM 18017</strain>
    </source>
</reference>